<gene>
    <name evidence="1" type="ORF">N9R04_01195</name>
</gene>
<name>A0ABT2QMY7_9STAP</name>
<evidence type="ECO:0000313" key="2">
    <source>
        <dbReference type="Proteomes" id="UP001209553"/>
    </source>
</evidence>
<organism evidence="1 2">
    <name type="scientific">Staphylococcus marylandisciuri</name>
    <dbReference type="NCBI Taxonomy" id="2981529"/>
    <lineage>
        <taxon>Bacteria</taxon>
        <taxon>Bacillati</taxon>
        <taxon>Bacillota</taxon>
        <taxon>Bacilli</taxon>
        <taxon>Bacillales</taxon>
        <taxon>Staphylococcaceae</taxon>
        <taxon>Staphylococcus</taxon>
    </lineage>
</organism>
<comment type="caution">
    <text evidence="1">The sequence shown here is derived from an EMBL/GenBank/DDBJ whole genome shotgun (WGS) entry which is preliminary data.</text>
</comment>
<sequence length="61" mass="6976">MLDGKQFLGKVTNYDDGIVNNSGELFIHFVSGFQLYSFDESEIKNYWNLKLGAGQKSFYSN</sequence>
<protein>
    <submittedName>
        <fullName evidence="1">LSM domain protein</fullName>
    </submittedName>
</protein>
<dbReference type="Proteomes" id="UP001209553">
    <property type="component" value="Unassembled WGS sequence"/>
</dbReference>
<proteinExistence type="predicted"/>
<evidence type="ECO:0000313" key="1">
    <source>
        <dbReference type="EMBL" id="MCU5745335.1"/>
    </source>
</evidence>
<reference evidence="1 2" key="1">
    <citation type="journal article" date="2023" name="Int. J. Syst. Evol. Microbiol.">
        <title>Streptococcus sciuri sp. nov., Staphylococcus marylandisciuri sp. nov. and Staphylococcus americanisciuri sp. nov., isolated from faeces of eastern grey squirrel (Sciurus carolinensis).</title>
        <authorList>
            <person name="Volokhov D.V."/>
            <person name="Zagorodnyaya T.A."/>
            <person name="Furtak V.A."/>
            <person name="Nattanmai G."/>
            <person name="Randall L."/>
            <person name="Jose S."/>
            <person name="Gao Y."/>
            <person name="Eisenberg T."/>
            <person name="Delmonte P."/>
            <person name="Blom J."/>
            <person name="Mitchell K.K."/>
        </authorList>
    </citation>
    <scope>NUCLEOTIDE SEQUENCE [LARGE SCALE GENOMIC DNA]</scope>
    <source>
        <strain evidence="1 2">SQ8-PEA</strain>
    </source>
</reference>
<dbReference type="EMBL" id="JAOPKZ010000002">
    <property type="protein sequence ID" value="MCU5745335.1"/>
    <property type="molecule type" value="Genomic_DNA"/>
</dbReference>
<keyword evidence="2" id="KW-1185">Reference proteome</keyword>
<accession>A0ABT2QMY7</accession>